<evidence type="ECO:0000313" key="6">
    <source>
        <dbReference type="EMBL" id="AOR81198.1"/>
    </source>
</evidence>
<reference evidence="7" key="1">
    <citation type="journal article" date="2017" name="J. Biotechnol.">
        <title>Complete genome sequence of Novosphingobium resinovorum SA1, a versatile xenobiotic-degrading bacterium capable of utilizing sulfanilic acid.</title>
        <authorList>
            <person name="Hegedus B."/>
            <person name="Kos P.B."/>
            <person name="Balint B."/>
            <person name="Maroti G."/>
            <person name="Gan H.M."/>
            <person name="Perei K."/>
            <person name="Rakhely G."/>
        </authorList>
    </citation>
    <scope>NUCLEOTIDE SEQUENCE [LARGE SCALE GENOMIC DNA]</scope>
    <source>
        <strain evidence="7">SA1</strain>
    </source>
</reference>
<dbReference type="GO" id="GO:0008202">
    <property type="term" value="P:steroid metabolic process"/>
    <property type="evidence" value="ECO:0007669"/>
    <property type="project" value="UniProtKB-KW"/>
</dbReference>
<evidence type="ECO:0000256" key="4">
    <source>
        <dbReference type="ARBA" id="ARBA00023098"/>
    </source>
</evidence>
<dbReference type="PANTHER" id="PTHR43180">
    <property type="entry name" value="3-OXOACYL-(ACYL-CARRIER-PROTEIN) REDUCTASE (AFU_ORTHOLOGUE AFUA_6G11210)"/>
    <property type="match status" value="1"/>
</dbReference>
<dbReference type="SUPFAM" id="SSF51735">
    <property type="entry name" value="NAD(P)-binding Rossmann-fold domains"/>
    <property type="match status" value="1"/>
</dbReference>
<keyword evidence="5" id="KW-0753">Steroid metabolism</keyword>
<dbReference type="EMBL" id="CP017078">
    <property type="protein sequence ID" value="AOR81198.1"/>
    <property type="molecule type" value="Genomic_DNA"/>
</dbReference>
<proteinExistence type="inferred from homology"/>
<keyword evidence="6" id="KW-0614">Plasmid</keyword>
<evidence type="ECO:0000313" key="7">
    <source>
        <dbReference type="Proteomes" id="UP000094626"/>
    </source>
</evidence>
<evidence type="ECO:0008006" key="8">
    <source>
        <dbReference type="Google" id="ProtNLM"/>
    </source>
</evidence>
<dbReference type="AlphaFoldDB" id="A0A1D8AGH3"/>
<gene>
    <name evidence="6" type="ORF">BES08_30480</name>
</gene>
<dbReference type="InterPro" id="IPR036291">
    <property type="entry name" value="NAD(P)-bd_dom_sf"/>
</dbReference>
<evidence type="ECO:0000256" key="3">
    <source>
        <dbReference type="ARBA" id="ARBA00023027"/>
    </source>
</evidence>
<name>A0A1D8AGH3_9SPHN</name>
<dbReference type="PRINTS" id="PR00081">
    <property type="entry name" value="GDHRDH"/>
</dbReference>
<accession>A0A1D8AGH3</accession>
<dbReference type="OrthoDB" id="9793825at2"/>
<dbReference type="KEGG" id="nre:BES08_30480"/>
<organism evidence="6 7">
    <name type="scientific">Novosphingobium resinovorum</name>
    <dbReference type="NCBI Taxonomy" id="158500"/>
    <lineage>
        <taxon>Bacteria</taxon>
        <taxon>Pseudomonadati</taxon>
        <taxon>Pseudomonadota</taxon>
        <taxon>Alphaproteobacteria</taxon>
        <taxon>Sphingomonadales</taxon>
        <taxon>Sphingomonadaceae</taxon>
        <taxon>Novosphingobium</taxon>
    </lineage>
</organism>
<keyword evidence="3" id="KW-0520">NAD</keyword>
<evidence type="ECO:0000256" key="2">
    <source>
        <dbReference type="ARBA" id="ARBA00023002"/>
    </source>
</evidence>
<geneLocation type="plasmid" evidence="6 7">
    <name>pSA3</name>
</geneLocation>
<dbReference type="FunFam" id="3.40.50.720:FF:000084">
    <property type="entry name" value="Short-chain dehydrogenase reductase"/>
    <property type="match status" value="1"/>
</dbReference>
<keyword evidence="4" id="KW-0443">Lipid metabolism</keyword>
<keyword evidence="7" id="KW-1185">Reference proteome</keyword>
<dbReference type="Proteomes" id="UP000094626">
    <property type="component" value="Plasmid pSA3"/>
</dbReference>
<dbReference type="RefSeq" id="WP_069710336.1">
    <property type="nucleotide sequence ID" value="NZ_CP017078.1"/>
</dbReference>
<keyword evidence="2" id="KW-0560">Oxidoreductase</keyword>
<dbReference type="PRINTS" id="PR00080">
    <property type="entry name" value="SDRFAMILY"/>
</dbReference>
<dbReference type="InterPro" id="IPR002347">
    <property type="entry name" value="SDR_fam"/>
</dbReference>
<sequence>MERLAGEVAIITGGARGQGASQARLFAEAGAAVAICDVLIEEGERFAAEMRKAGHEIKFFKLDVAQEHEWRGVVQAVLDWKSRISILVNNAGIINQHGTLDTSIEDWSRVMGVNITGPFLGIKHVGSVMKAAGHGSIINIGSLASFVGVKCVAYSCSKTALLGLTRTAASELGEFGIRVNAVCPGTIISELSAGFPHFTAMRHASPARRHGEIDEISKVVLFLASSDSTFVNGAAIPVDGGFTAAGSLRLVHRLTQTPEAIDALEKV</sequence>
<comment type="similarity">
    <text evidence="1">Belongs to the short-chain dehydrogenases/reductases (SDR) family.</text>
</comment>
<protein>
    <recommendedName>
        <fullName evidence="8">Cyclopentanol dehydrogenase</fullName>
    </recommendedName>
</protein>
<evidence type="ECO:0000256" key="1">
    <source>
        <dbReference type="ARBA" id="ARBA00006484"/>
    </source>
</evidence>
<dbReference type="Gene3D" id="3.40.50.720">
    <property type="entry name" value="NAD(P)-binding Rossmann-like Domain"/>
    <property type="match status" value="1"/>
</dbReference>
<evidence type="ECO:0000256" key="5">
    <source>
        <dbReference type="ARBA" id="ARBA00023221"/>
    </source>
</evidence>
<dbReference type="GO" id="GO:0016491">
    <property type="term" value="F:oxidoreductase activity"/>
    <property type="evidence" value="ECO:0007669"/>
    <property type="project" value="UniProtKB-KW"/>
</dbReference>
<dbReference type="PANTHER" id="PTHR43180:SF28">
    <property type="entry name" value="NAD(P)-BINDING ROSSMANN-FOLD SUPERFAMILY PROTEIN"/>
    <property type="match status" value="1"/>
</dbReference>
<dbReference type="Pfam" id="PF13561">
    <property type="entry name" value="adh_short_C2"/>
    <property type="match status" value="1"/>
</dbReference>